<dbReference type="EMBL" id="CP118101">
    <property type="protein sequence ID" value="WDH83444.1"/>
    <property type="molecule type" value="Genomic_DNA"/>
</dbReference>
<keyword evidence="4" id="KW-0547">Nucleotide-binding</keyword>
<dbReference type="Gene3D" id="3.40.50.300">
    <property type="entry name" value="P-loop containing nucleotide triphosphate hydrolases"/>
    <property type="match status" value="1"/>
</dbReference>
<evidence type="ECO:0000313" key="6">
    <source>
        <dbReference type="Proteomes" id="UP001220962"/>
    </source>
</evidence>
<evidence type="ECO:0000313" key="4">
    <source>
        <dbReference type="EMBL" id="WDH83444.1"/>
    </source>
</evidence>
<dbReference type="GO" id="GO:0016787">
    <property type="term" value="F:hydrolase activity"/>
    <property type="evidence" value="ECO:0007669"/>
    <property type="project" value="UniProtKB-KW"/>
</dbReference>
<dbReference type="SMART" id="SM00487">
    <property type="entry name" value="DEXDc"/>
    <property type="match status" value="1"/>
</dbReference>
<dbReference type="InterPro" id="IPR050496">
    <property type="entry name" value="SNF2_RAD54_helicase_repair"/>
</dbReference>
<keyword evidence="4" id="KW-0067">ATP-binding</keyword>
<dbReference type="PROSITE" id="PS51192">
    <property type="entry name" value="HELICASE_ATP_BIND_1"/>
    <property type="match status" value="1"/>
</dbReference>
<dbReference type="PANTHER" id="PTHR45629:SF7">
    <property type="entry name" value="DNA EXCISION REPAIR PROTEIN ERCC-6-RELATED"/>
    <property type="match status" value="1"/>
</dbReference>
<accession>A0AAX3N437</accession>
<protein>
    <submittedName>
        <fullName evidence="4">DEAD/DEAH box helicase</fullName>
    </submittedName>
</protein>
<dbReference type="InterPro" id="IPR014001">
    <property type="entry name" value="Helicase_ATP-bd"/>
</dbReference>
<organism evidence="4 6">
    <name type="scientific">Paenibacillus urinalis</name>
    <dbReference type="NCBI Taxonomy" id="521520"/>
    <lineage>
        <taxon>Bacteria</taxon>
        <taxon>Bacillati</taxon>
        <taxon>Bacillota</taxon>
        <taxon>Bacilli</taxon>
        <taxon>Bacillales</taxon>
        <taxon>Paenibacillaceae</taxon>
        <taxon>Paenibacillus</taxon>
    </lineage>
</organism>
<proteinExistence type="predicted"/>
<dbReference type="Proteomes" id="UP001221519">
    <property type="component" value="Chromosome"/>
</dbReference>
<keyword evidence="4" id="KW-0347">Helicase</keyword>
<keyword evidence="7" id="KW-1185">Reference proteome</keyword>
<dbReference type="InterPro" id="IPR038718">
    <property type="entry name" value="SNF2-like_sf"/>
</dbReference>
<dbReference type="CDD" id="cd18793">
    <property type="entry name" value="SF2_C_SNF"/>
    <property type="match status" value="1"/>
</dbReference>
<dbReference type="AlphaFoldDB" id="A0AAX3N437"/>
<dbReference type="InterPro" id="IPR001650">
    <property type="entry name" value="Helicase_C-like"/>
</dbReference>
<dbReference type="SUPFAM" id="SSF52540">
    <property type="entry name" value="P-loop containing nucleoside triphosphate hydrolases"/>
    <property type="match status" value="2"/>
</dbReference>
<dbReference type="Pfam" id="PF00176">
    <property type="entry name" value="SNF2-rel_dom"/>
    <property type="match status" value="1"/>
</dbReference>
<dbReference type="GO" id="GO:0005524">
    <property type="term" value="F:ATP binding"/>
    <property type="evidence" value="ECO:0007669"/>
    <property type="project" value="InterPro"/>
</dbReference>
<evidence type="ECO:0000259" key="2">
    <source>
        <dbReference type="PROSITE" id="PS51192"/>
    </source>
</evidence>
<dbReference type="PANTHER" id="PTHR45629">
    <property type="entry name" value="SNF2/RAD54 FAMILY MEMBER"/>
    <property type="match status" value="1"/>
</dbReference>
<dbReference type="InterPro" id="IPR049730">
    <property type="entry name" value="SNF2/RAD54-like_C"/>
</dbReference>
<dbReference type="PROSITE" id="PS51194">
    <property type="entry name" value="HELICASE_CTER"/>
    <property type="match status" value="1"/>
</dbReference>
<dbReference type="GO" id="GO:0015616">
    <property type="term" value="F:DNA translocase activity"/>
    <property type="evidence" value="ECO:0007669"/>
    <property type="project" value="TreeGrafter"/>
</dbReference>
<reference evidence="4 7" key="1">
    <citation type="submission" date="2023-02" db="EMBL/GenBank/DDBJ databases">
        <title>Pathogen: clinical or host-associated sample.</title>
        <authorList>
            <person name="Hergert J."/>
            <person name="Casey R."/>
            <person name="Wagner J."/>
            <person name="Young E.L."/>
            <person name="Oakeson K.F."/>
        </authorList>
    </citation>
    <scope>NUCLEOTIDE SEQUENCE</scope>
    <source>
        <strain evidence="5 7">2022CK-00829</strain>
        <strain evidence="4">2022CK-00830</strain>
    </source>
</reference>
<dbReference type="Proteomes" id="UP001220962">
    <property type="component" value="Chromosome"/>
</dbReference>
<dbReference type="GO" id="GO:0004386">
    <property type="term" value="F:helicase activity"/>
    <property type="evidence" value="ECO:0007669"/>
    <property type="project" value="UniProtKB-KW"/>
</dbReference>
<dbReference type="RefSeq" id="WP_274338120.1">
    <property type="nucleotide sequence ID" value="NZ_CP118101.1"/>
</dbReference>
<dbReference type="SMART" id="SM00490">
    <property type="entry name" value="HELICc"/>
    <property type="match status" value="1"/>
</dbReference>
<evidence type="ECO:0000256" key="1">
    <source>
        <dbReference type="ARBA" id="ARBA00022801"/>
    </source>
</evidence>
<dbReference type="EMBL" id="CP118108">
    <property type="protein sequence ID" value="WDI03123.1"/>
    <property type="molecule type" value="Genomic_DNA"/>
</dbReference>
<evidence type="ECO:0000313" key="7">
    <source>
        <dbReference type="Proteomes" id="UP001221519"/>
    </source>
</evidence>
<sequence>MSFWSKLKKRTKEPEYNAITWQLGKVPQGLSIQLFRDGGQTIVSPPLRMSVAEIRQQPNVELLELIESMWYEELLQESDNRYLLPYELLVEAPSEIRETLGVPEPVQLELFLGHEGFVGSPRFQFKLEKHLPAWRHIEKSSRQIGPWIQLPDRSYILMALEQYQLHRLISEETPDVMDKEQVFAYVAKVQSQARQLGIPVDDYLQKQNYKFADGLDLDVSYDGSEIEIIPKYLSSDEVPDKLLDEMAGNNSTYYSDSETGKIFVSTDVVQQAKVVKNRAPIRGQDIPRFAENPEAFLPELGELDLSLFGERVRSLGIRVYKAQPYVHAEEKGRGWFELNAGVSLVDSEGETNSNFSTEQFKDLINNAREAGAEFIELDGNWIKVPHDVEKFEEAVGRFHQALGDKPEVDVTKLPYVLEIFENITQLEYNQPILAAHQEMMDQGILDPAPPTYFNAQLKPFQQDGFVWMKSLHYRKLGGLLADDMGLGKTIQVVSFLSYLHEQNKLTPTLIVVPKSLIDNWVAEVHKFASPLASMIYIHTGVQRLKDPERLQQQPITLTTYQTLVRDQLVFGQVAWQALVCDEAQAIKNPTTAASKVIKAMNVKFRLAMTGTPVENGLSELWSIMDYVQPGLLGSLSEFKKEFMDKLEAEERDRETEQRLLARINMVYKRRTKSEELSGQLPSKSLIELPVSLGTEQKQLYSSIISQVQSKSLSGLQAIQQLRELCSHPALLVPTLKSLPVGAVPKLAQTMKLLREIQSKGEKALIFTELRLMQEIIRDAVREEFQIDPFIINGVTNRRQEVVNQFNEKAGFDVMILSPKAAGTGLTITAANHVIHYTRWWNPAVENQATDRVYRIGQNKPVQVYYPIVTAEQNFLSSGTVEEIVHRILSEKQELASSIIVSSRKLEIENEVLESAFQ</sequence>
<gene>
    <name evidence="4" type="ORF">PUW23_04150</name>
    <name evidence="5" type="ORF">PUW25_03825</name>
</gene>
<feature type="domain" description="Helicase C-terminal" evidence="3">
    <location>
        <begin position="748"/>
        <end position="906"/>
    </location>
</feature>
<evidence type="ECO:0000259" key="3">
    <source>
        <dbReference type="PROSITE" id="PS51194"/>
    </source>
</evidence>
<evidence type="ECO:0000313" key="5">
    <source>
        <dbReference type="EMBL" id="WDI03123.1"/>
    </source>
</evidence>
<feature type="domain" description="Helicase ATP-binding" evidence="2">
    <location>
        <begin position="469"/>
        <end position="630"/>
    </location>
</feature>
<dbReference type="InterPro" id="IPR000330">
    <property type="entry name" value="SNF2_N"/>
</dbReference>
<dbReference type="Gene3D" id="3.40.50.10810">
    <property type="entry name" value="Tandem AAA-ATPase domain"/>
    <property type="match status" value="1"/>
</dbReference>
<dbReference type="InterPro" id="IPR027417">
    <property type="entry name" value="P-loop_NTPase"/>
</dbReference>
<keyword evidence="1" id="KW-0378">Hydrolase</keyword>
<name>A0AAX3N437_9BACL</name>
<dbReference type="Pfam" id="PF00271">
    <property type="entry name" value="Helicase_C"/>
    <property type="match status" value="1"/>
</dbReference>